<reference evidence="2 3" key="1">
    <citation type="submission" date="2014-02" db="EMBL/GenBank/DDBJ databases">
        <authorList>
            <person name="Sibley D."/>
            <person name="Venepally P."/>
            <person name="Karamycheva S."/>
            <person name="Hadjithomas M."/>
            <person name="Khan A."/>
            <person name="Brunk B."/>
            <person name="Roos D."/>
            <person name="Caler E."/>
            <person name="Lorenzi H."/>
        </authorList>
    </citation>
    <scope>NUCLEOTIDE SEQUENCE [LARGE SCALE GENOMIC DNA]</scope>
    <source>
        <strain evidence="2 3">GAB2-2007-GAL-DOM2</strain>
    </source>
</reference>
<dbReference type="Proteomes" id="UP000028837">
    <property type="component" value="Unassembled WGS sequence"/>
</dbReference>
<comment type="caution">
    <text evidence="2">The sequence shown here is derived from an EMBL/GenBank/DDBJ whole genome shotgun (WGS) entry which is preliminary data.</text>
</comment>
<dbReference type="EMBL" id="AHZU02000359">
    <property type="protein sequence ID" value="KFG45376.1"/>
    <property type="molecule type" value="Genomic_DNA"/>
</dbReference>
<dbReference type="AlphaFoldDB" id="A0A086KLV8"/>
<evidence type="ECO:0000313" key="2">
    <source>
        <dbReference type="EMBL" id="KFG45376.1"/>
    </source>
</evidence>
<dbReference type="OrthoDB" id="10344526at2759"/>
<feature type="region of interest" description="Disordered" evidence="1">
    <location>
        <begin position="281"/>
        <end position="301"/>
    </location>
</feature>
<sequence length="336" mass="36507">MEGLTGSEAGYVGTVALVDRPNTDQALYLAVAGNGQTVKELVGCDSSTASTVTVAKQRQENGARGNDAQALAEGSLGLVERGSRDSEVKDKSPVDTWTEDGFSADSKALASQPSRALIDHTQQLCVRAEPFLEVCAATARWQAARLIAANLCSLATQPRPGKFDLPIILTGEYVDSDCQAAGTSANRLIQCCSFVCYVPLHDGRQIYIQFDKRLLRPTLCKRIRSAPIEDRGIASRRTQDALPVLPSETETMDTVDMPCPLAPRMDFQPAIVSLPEPREDEMLPESMTARQLPQKLRGCEQGTSSEGAFELRCNFSRGMSARLKQVLRAIRSGETR</sequence>
<proteinExistence type="predicted"/>
<gene>
    <name evidence="2" type="ORF">TGDOM2_226260</name>
</gene>
<dbReference type="VEuPathDB" id="ToxoDB:TGDOM2_226260"/>
<evidence type="ECO:0000256" key="1">
    <source>
        <dbReference type="SAM" id="MobiDB-lite"/>
    </source>
</evidence>
<organism evidence="2 3">
    <name type="scientific">Toxoplasma gondii GAB2-2007-GAL-DOM2</name>
    <dbReference type="NCBI Taxonomy" id="1130820"/>
    <lineage>
        <taxon>Eukaryota</taxon>
        <taxon>Sar</taxon>
        <taxon>Alveolata</taxon>
        <taxon>Apicomplexa</taxon>
        <taxon>Conoidasida</taxon>
        <taxon>Coccidia</taxon>
        <taxon>Eucoccidiorida</taxon>
        <taxon>Eimeriorina</taxon>
        <taxon>Sarcocystidae</taxon>
        <taxon>Toxoplasma</taxon>
    </lineage>
</organism>
<evidence type="ECO:0000313" key="3">
    <source>
        <dbReference type="Proteomes" id="UP000028837"/>
    </source>
</evidence>
<protein>
    <submittedName>
        <fullName evidence="2">Uncharacterized protein</fullName>
    </submittedName>
</protein>
<accession>A0A086KLV8</accession>
<name>A0A086KLV8_TOXGO</name>